<name>A0AAD7UJ84_9STRA</name>
<dbReference type="InterPro" id="IPR012337">
    <property type="entry name" value="RNaseH-like_sf"/>
</dbReference>
<dbReference type="SUPFAM" id="SSF53098">
    <property type="entry name" value="Ribonuclease H-like"/>
    <property type="match status" value="1"/>
</dbReference>
<dbReference type="AlphaFoldDB" id="A0AAD7UJ84"/>
<dbReference type="EMBL" id="JAQMWT010000312">
    <property type="protein sequence ID" value="KAJ8605703.1"/>
    <property type="molecule type" value="Genomic_DNA"/>
</dbReference>
<evidence type="ECO:0000256" key="1">
    <source>
        <dbReference type="ARBA" id="ARBA00008372"/>
    </source>
</evidence>
<comment type="caution">
    <text evidence="2">The sequence shown here is derived from an EMBL/GenBank/DDBJ whole genome shotgun (WGS) entry which is preliminary data.</text>
</comment>
<comment type="similarity">
    <text evidence="1">Belongs to the CAF1 family.</text>
</comment>
<evidence type="ECO:0000313" key="2">
    <source>
        <dbReference type="EMBL" id="KAJ8605703.1"/>
    </source>
</evidence>
<organism evidence="2 3">
    <name type="scientific">Chrysophaeum taylorii</name>
    <dbReference type="NCBI Taxonomy" id="2483200"/>
    <lineage>
        <taxon>Eukaryota</taxon>
        <taxon>Sar</taxon>
        <taxon>Stramenopiles</taxon>
        <taxon>Ochrophyta</taxon>
        <taxon>Pelagophyceae</taxon>
        <taxon>Pelagomonadales</taxon>
        <taxon>Pelagomonadaceae</taxon>
        <taxon>Chrysophaeum</taxon>
    </lineage>
</organism>
<dbReference type="GO" id="GO:0000175">
    <property type="term" value="F:3'-5'-RNA exonuclease activity"/>
    <property type="evidence" value="ECO:0007669"/>
    <property type="project" value="TreeGrafter"/>
</dbReference>
<accession>A0AAD7UJ84</accession>
<sequence length="506" mass="56915">MEKLEAAVSAAEFISYDEEMTGIGFAGVSFQEFNAYSDKPFERYEKMRKVATAFGIVQLGVTAWVREGGKLVASPFNIFVFPGGDGDDILVSPGAVKFLSEHGMDWREWLDKGVPFVDAGREEEKRVALTRAGDLEFCDRQLARCKALEKGSIQLDPQPNPLVRRYLYQEIERRFPGLGVEKLAGFRIGVTKLTPADRARRLKDIERCRAERLGARRVFLSLSEACRRGVPLVGHNCWFDLLFMMRSFDGPLPASYAEWKRRCRALFPLLYDTKVLAARRGAYGKLDELYAKVLAEDKKNIEIICFANGFDKYSPEREDGEEGPLLPFGEFHEAGWDSFVTGVVFVHFRDNTRGENRLNNMRSPYQISLEPKATLVDEYLDPLSWDPAANVFHVSGLDTPDDAPLHFTTVHHHAFHGNNEWLVDADDVKSLPAAAAAGNGNHRPLVAVTPFDLFAKQQALDSAKRQHPDIDTSGWWAWLRTKLAAIHILSDPTASPPRKRHCPSSS</sequence>
<protein>
    <submittedName>
        <fullName evidence="2">Uncharacterized protein</fullName>
    </submittedName>
</protein>
<dbReference type="Pfam" id="PF04857">
    <property type="entry name" value="CAF1"/>
    <property type="match status" value="1"/>
</dbReference>
<dbReference type="GO" id="GO:0003723">
    <property type="term" value="F:RNA binding"/>
    <property type="evidence" value="ECO:0007669"/>
    <property type="project" value="TreeGrafter"/>
</dbReference>
<dbReference type="Gene3D" id="3.30.420.10">
    <property type="entry name" value="Ribonuclease H-like superfamily/Ribonuclease H"/>
    <property type="match status" value="1"/>
</dbReference>
<reference evidence="2" key="1">
    <citation type="submission" date="2023-01" db="EMBL/GenBank/DDBJ databases">
        <title>Metagenome sequencing of chrysophaentin producing Chrysophaeum taylorii.</title>
        <authorList>
            <person name="Davison J."/>
            <person name="Bewley C."/>
        </authorList>
    </citation>
    <scope>NUCLEOTIDE SEQUENCE</scope>
    <source>
        <strain evidence="2">NIES-1699</strain>
    </source>
</reference>
<dbReference type="Proteomes" id="UP001230188">
    <property type="component" value="Unassembled WGS sequence"/>
</dbReference>
<proteinExistence type="inferred from homology"/>
<dbReference type="InterPro" id="IPR051181">
    <property type="entry name" value="CAF1_poly(A)_ribonucleases"/>
</dbReference>
<dbReference type="PANTHER" id="PTHR15092:SF22">
    <property type="entry name" value="POLY(A)-SPECIFIC RIBONUCLEASE PNLDC1"/>
    <property type="match status" value="1"/>
</dbReference>
<gene>
    <name evidence="2" type="ORF">CTAYLR_010754</name>
</gene>
<dbReference type="PANTHER" id="PTHR15092">
    <property type="entry name" value="POLY A -SPECIFIC RIBONUCLEASE/TARGET OF EGR1, MEMBER 1"/>
    <property type="match status" value="1"/>
</dbReference>
<evidence type="ECO:0000313" key="3">
    <source>
        <dbReference type="Proteomes" id="UP001230188"/>
    </source>
</evidence>
<dbReference type="InterPro" id="IPR006941">
    <property type="entry name" value="RNase_CAF1"/>
</dbReference>
<dbReference type="InterPro" id="IPR036397">
    <property type="entry name" value="RNaseH_sf"/>
</dbReference>
<keyword evidence="3" id="KW-1185">Reference proteome</keyword>